<reference evidence="2 3" key="1">
    <citation type="journal article" date="2016" name="Nat. Commun.">
        <title>Thousands of microbial genomes shed light on interconnected biogeochemical processes in an aquifer system.</title>
        <authorList>
            <person name="Anantharaman K."/>
            <person name="Brown C.T."/>
            <person name="Hug L.A."/>
            <person name="Sharon I."/>
            <person name="Castelle C.J."/>
            <person name="Probst A.J."/>
            <person name="Thomas B.C."/>
            <person name="Singh A."/>
            <person name="Wilkins M.J."/>
            <person name="Karaoz U."/>
            <person name="Brodie E.L."/>
            <person name="Williams K.H."/>
            <person name="Hubbard S.S."/>
            <person name="Banfield J.F."/>
        </authorList>
    </citation>
    <scope>NUCLEOTIDE SEQUENCE [LARGE SCALE GENOMIC DNA]</scope>
    <source>
        <strain evidence="3">RIFCSPLOWO2_12_FULL_64_10</strain>
    </source>
</reference>
<evidence type="ECO:0000256" key="1">
    <source>
        <dbReference type="SAM" id="Phobius"/>
    </source>
</evidence>
<gene>
    <name evidence="2" type="ORF">A3F84_11350</name>
</gene>
<evidence type="ECO:0000313" key="3">
    <source>
        <dbReference type="Proteomes" id="UP000178606"/>
    </source>
</evidence>
<name>A0A1F6CD58_HANXR</name>
<comment type="caution">
    <text evidence="2">The sequence shown here is derived from an EMBL/GenBank/DDBJ whole genome shotgun (WGS) entry which is preliminary data.</text>
</comment>
<feature type="transmembrane region" description="Helical" evidence="1">
    <location>
        <begin position="49"/>
        <end position="67"/>
    </location>
</feature>
<evidence type="ECO:0000313" key="2">
    <source>
        <dbReference type="EMBL" id="OGG47185.1"/>
    </source>
</evidence>
<organism evidence="2 3">
    <name type="scientific">Handelsmanbacteria sp. (strain RIFCSPLOWO2_12_FULL_64_10)</name>
    <dbReference type="NCBI Taxonomy" id="1817868"/>
    <lineage>
        <taxon>Bacteria</taxon>
        <taxon>Candidatus Handelsmaniibacteriota</taxon>
    </lineage>
</organism>
<dbReference type="AlphaFoldDB" id="A0A1F6CD58"/>
<proteinExistence type="predicted"/>
<protein>
    <submittedName>
        <fullName evidence="2">Uncharacterized protein</fullName>
    </submittedName>
</protein>
<keyword evidence="1" id="KW-1133">Transmembrane helix</keyword>
<keyword evidence="1" id="KW-0812">Transmembrane</keyword>
<keyword evidence="1" id="KW-0472">Membrane</keyword>
<feature type="transmembrane region" description="Helical" evidence="1">
    <location>
        <begin position="74"/>
        <end position="92"/>
    </location>
</feature>
<dbReference type="EMBL" id="MFKF01000269">
    <property type="protein sequence ID" value="OGG47185.1"/>
    <property type="molecule type" value="Genomic_DNA"/>
</dbReference>
<dbReference type="Proteomes" id="UP000178606">
    <property type="component" value="Unassembled WGS sequence"/>
</dbReference>
<sequence>MAEPKELPERIQRELEEALREGGVDKLPSRPRRKRRQFRLAFPDPRPRTPGQLVLIGVGCFLVAYLLHVFMAQLYLAAFLCIGVALVTSWLHPSGSAPRSWRGKFVSLPPNGWQERIYRIIYRQR</sequence>
<accession>A0A1F6CD58</accession>